<comment type="similarity">
    <text evidence="1">Belongs to the metallo-dependent hydrolases superfamily. TatD-type hydrolase family.</text>
</comment>
<organism evidence="5 6">
    <name type="scientific">Candidatus Coprenecus stercoravium</name>
    <dbReference type="NCBI Taxonomy" id="2840735"/>
    <lineage>
        <taxon>Bacteria</taxon>
        <taxon>Pseudomonadati</taxon>
        <taxon>Bacteroidota</taxon>
        <taxon>Bacteroidia</taxon>
        <taxon>Bacteroidales</taxon>
        <taxon>Rikenellaceae</taxon>
        <taxon>Rikenellaceae incertae sedis</taxon>
        <taxon>Candidatus Coprenecus</taxon>
    </lineage>
</organism>
<dbReference type="FunFam" id="3.20.20.140:FF:000005">
    <property type="entry name" value="TatD family hydrolase"/>
    <property type="match status" value="1"/>
</dbReference>
<dbReference type="CDD" id="cd01310">
    <property type="entry name" value="TatD_DNAse"/>
    <property type="match status" value="1"/>
</dbReference>
<keyword evidence="3 5" id="KW-0378">Hydrolase</keyword>
<dbReference type="PIRSF" id="PIRSF005902">
    <property type="entry name" value="DNase_TatD"/>
    <property type="match status" value="1"/>
</dbReference>
<dbReference type="EMBL" id="DXAW01000088">
    <property type="protein sequence ID" value="HIZ85775.1"/>
    <property type="molecule type" value="Genomic_DNA"/>
</dbReference>
<evidence type="ECO:0000256" key="2">
    <source>
        <dbReference type="ARBA" id="ARBA00022723"/>
    </source>
</evidence>
<keyword evidence="2 4" id="KW-0479">Metal-binding</keyword>
<dbReference type="PROSITE" id="PS01091">
    <property type="entry name" value="TATD_3"/>
    <property type="match status" value="1"/>
</dbReference>
<evidence type="ECO:0000256" key="3">
    <source>
        <dbReference type="ARBA" id="ARBA00022801"/>
    </source>
</evidence>
<dbReference type="GO" id="GO:0046872">
    <property type="term" value="F:metal ion binding"/>
    <property type="evidence" value="ECO:0007669"/>
    <property type="project" value="UniProtKB-KW"/>
</dbReference>
<dbReference type="Pfam" id="PF01026">
    <property type="entry name" value="TatD_DNase"/>
    <property type="match status" value="1"/>
</dbReference>
<dbReference type="PANTHER" id="PTHR46124:SF4">
    <property type="entry name" value="HYDROLASE TATD"/>
    <property type="match status" value="1"/>
</dbReference>
<dbReference type="NCBIfam" id="TIGR00010">
    <property type="entry name" value="YchF/TatD family DNA exonuclease"/>
    <property type="match status" value="1"/>
</dbReference>
<reference evidence="5" key="2">
    <citation type="submission" date="2021-04" db="EMBL/GenBank/DDBJ databases">
        <authorList>
            <person name="Gilroy R."/>
        </authorList>
    </citation>
    <scope>NUCLEOTIDE SEQUENCE</scope>
    <source>
        <strain evidence="5">Gambia16-554</strain>
    </source>
</reference>
<feature type="binding site" evidence="4">
    <location>
        <position position="92"/>
    </location>
    <ligand>
        <name>a divalent metal cation</name>
        <dbReference type="ChEBI" id="CHEBI:60240"/>
        <label>1</label>
    </ligand>
</feature>
<dbReference type="PROSITE" id="PS01090">
    <property type="entry name" value="TATD_2"/>
    <property type="match status" value="1"/>
</dbReference>
<dbReference type="InterPro" id="IPR032466">
    <property type="entry name" value="Metal_Hydrolase"/>
</dbReference>
<evidence type="ECO:0000256" key="1">
    <source>
        <dbReference type="ARBA" id="ARBA00009275"/>
    </source>
</evidence>
<dbReference type="GO" id="GO:0016788">
    <property type="term" value="F:hydrolase activity, acting on ester bonds"/>
    <property type="evidence" value="ECO:0007669"/>
    <property type="project" value="InterPro"/>
</dbReference>
<evidence type="ECO:0000313" key="6">
    <source>
        <dbReference type="Proteomes" id="UP000824115"/>
    </source>
</evidence>
<dbReference type="Gene3D" id="3.20.20.140">
    <property type="entry name" value="Metal-dependent hydrolases"/>
    <property type="match status" value="1"/>
</dbReference>
<dbReference type="InterPro" id="IPR015991">
    <property type="entry name" value="TatD/YcfH-like"/>
</dbReference>
<dbReference type="Proteomes" id="UP000824115">
    <property type="component" value="Unassembled WGS sequence"/>
</dbReference>
<dbReference type="GO" id="GO:0005829">
    <property type="term" value="C:cytosol"/>
    <property type="evidence" value="ECO:0007669"/>
    <property type="project" value="TreeGrafter"/>
</dbReference>
<dbReference type="PANTHER" id="PTHR46124">
    <property type="entry name" value="D-AMINOACYL-TRNA DEACYLASE"/>
    <property type="match status" value="1"/>
</dbReference>
<evidence type="ECO:0000256" key="4">
    <source>
        <dbReference type="PIRSR" id="PIRSR005902-1"/>
    </source>
</evidence>
<protein>
    <submittedName>
        <fullName evidence="5">TatD family hydrolase</fullName>
    </submittedName>
</protein>
<comment type="caution">
    <text evidence="5">The sequence shown here is derived from an EMBL/GenBank/DDBJ whole genome shotgun (WGS) entry which is preliminary data.</text>
</comment>
<gene>
    <name evidence="5" type="ORF">IAC04_04725</name>
</gene>
<sequence length="257" mass="28395">MIDTHTHLYDEAFAADFQETLDRAVSAGVEHFIFPGIDSASHDAMMRTAALAPGLISTATGLHPTSVGAGWKKELDFVEARLAEGGWCAVGEIGLDRHWSDEFFEQQKEAFRIQMLWAAQASLPVIIHVRDAHDTLFETLDSLRDEGVPMKGVMHAFSGSIETYRRIKKYGGFRIGIGGVLTYKNAGLAETVKHIPLEDIVLETDSPWLTPVPCRGKRNESSYIRHTAARLADIKGTTIEEVDRVTTAGAKELFNLK</sequence>
<feature type="binding site" evidence="4">
    <location>
        <position position="7"/>
    </location>
    <ligand>
        <name>a divalent metal cation</name>
        <dbReference type="ChEBI" id="CHEBI:60240"/>
        <label>1</label>
    </ligand>
</feature>
<dbReference type="GO" id="GO:0004536">
    <property type="term" value="F:DNA nuclease activity"/>
    <property type="evidence" value="ECO:0007669"/>
    <property type="project" value="InterPro"/>
</dbReference>
<feature type="binding site" evidence="4">
    <location>
        <position position="128"/>
    </location>
    <ligand>
        <name>a divalent metal cation</name>
        <dbReference type="ChEBI" id="CHEBI:60240"/>
        <label>2</label>
    </ligand>
</feature>
<dbReference type="SUPFAM" id="SSF51556">
    <property type="entry name" value="Metallo-dependent hydrolases"/>
    <property type="match status" value="1"/>
</dbReference>
<feature type="binding site" evidence="4">
    <location>
        <position position="205"/>
    </location>
    <ligand>
        <name>a divalent metal cation</name>
        <dbReference type="ChEBI" id="CHEBI:60240"/>
        <label>1</label>
    </ligand>
</feature>
<feature type="binding site" evidence="4">
    <location>
        <position position="5"/>
    </location>
    <ligand>
        <name>a divalent metal cation</name>
        <dbReference type="ChEBI" id="CHEBI:60240"/>
        <label>1</label>
    </ligand>
</feature>
<dbReference type="InterPro" id="IPR018228">
    <property type="entry name" value="DNase_TatD-rel_CS"/>
</dbReference>
<feature type="binding site" evidence="4">
    <location>
        <position position="155"/>
    </location>
    <ligand>
        <name>a divalent metal cation</name>
        <dbReference type="ChEBI" id="CHEBI:60240"/>
        <label>2</label>
    </ligand>
</feature>
<name>A0A9D2KA13_9BACT</name>
<proteinExistence type="inferred from homology"/>
<evidence type="ECO:0000313" key="5">
    <source>
        <dbReference type="EMBL" id="HIZ85775.1"/>
    </source>
</evidence>
<reference evidence="5" key="1">
    <citation type="journal article" date="2021" name="PeerJ">
        <title>Extensive microbial diversity within the chicken gut microbiome revealed by metagenomics and culture.</title>
        <authorList>
            <person name="Gilroy R."/>
            <person name="Ravi A."/>
            <person name="Getino M."/>
            <person name="Pursley I."/>
            <person name="Horton D.L."/>
            <person name="Alikhan N.F."/>
            <person name="Baker D."/>
            <person name="Gharbi K."/>
            <person name="Hall N."/>
            <person name="Watson M."/>
            <person name="Adriaenssens E.M."/>
            <person name="Foster-Nyarko E."/>
            <person name="Jarju S."/>
            <person name="Secka A."/>
            <person name="Antonio M."/>
            <person name="Oren A."/>
            <person name="Chaudhuri R.R."/>
            <person name="La Ragione R."/>
            <person name="Hildebrand F."/>
            <person name="Pallen M.J."/>
        </authorList>
    </citation>
    <scope>NUCLEOTIDE SEQUENCE</scope>
    <source>
        <strain evidence="5">Gambia16-554</strain>
    </source>
</reference>
<dbReference type="AlphaFoldDB" id="A0A9D2KA13"/>
<dbReference type="InterPro" id="IPR001130">
    <property type="entry name" value="TatD-like"/>
</dbReference>
<accession>A0A9D2KA13</accession>